<dbReference type="GO" id="GO:0016712">
    <property type="term" value="F:oxidoreductase activity, acting on paired donors, with incorporation or reduction of molecular oxygen, reduced flavin or flavoprotein as one donor, and incorporation of one atom of oxygen"/>
    <property type="evidence" value="ECO:0007669"/>
    <property type="project" value="UniProtKB-ARBA"/>
</dbReference>
<evidence type="ECO:0000256" key="2">
    <source>
        <dbReference type="ARBA" id="ARBA00010617"/>
    </source>
</evidence>
<comment type="subcellular location">
    <subcellularLocation>
        <location evidence="1">Membrane</location>
        <topology evidence="1">Single-pass membrane protein</topology>
    </subcellularLocation>
</comment>
<keyword evidence="4" id="KW-1133">Transmembrane helix</keyword>
<evidence type="ECO:0000256" key="8">
    <source>
        <dbReference type="RuleBase" id="RU000461"/>
    </source>
</evidence>
<dbReference type="GO" id="GO:0016020">
    <property type="term" value="C:membrane"/>
    <property type="evidence" value="ECO:0007669"/>
    <property type="project" value="UniProtKB-SubCell"/>
</dbReference>
<comment type="similarity">
    <text evidence="2 8">Belongs to the cytochrome P450 family.</text>
</comment>
<dbReference type="GO" id="GO:0005506">
    <property type="term" value="F:iron ion binding"/>
    <property type="evidence" value="ECO:0007669"/>
    <property type="project" value="InterPro"/>
</dbReference>
<dbReference type="InterPro" id="IPR050193">
    <property type="entry name" value="Cytochrome_P450_71"/>
</dbReference>
<evidence type="ECO:0000313" key="9">
    <source>
        <dbReference type="EMBL" id="KAG6412920.1"/>
    </source>
</evidence>
<keyword evidence="8" id="KW-0503">Monooxygenase</keyword>
<keyword evidence="3" id="KW-0812">Transmembrane</keyword>
<dbReference type="PRINTS" id="PR00463">
    <property type="entry name" value="EP450I"/>
</dbReference>
<dbReference type="EMBL" id="PNBA02000009">
    <property type="protein sequence ID" value="KAG6412920.1"/>
    <property type="molecule type" value="Genomic_DNA"/>
</dbReference>
<keyword evidence="10" id="KW-1185">Reference proteome</keyword>
<feature type="binding site" description="axial binding residue" evidence="7">
    <location>
        <position position="148"/>
    </location>
    <ligand>
        <name>heme</name>
        <dbReference type="ChEBI" id="CHEBI:30413"/>
    </ligand>
    <ligandPart>
        <name>Fe</name>
        <dbReference type="ChEBI" id="CHEBI:18248"/>
    </ligandPart>
</feature>
<keyword evidence="7 8" id="KW-0479">Metal-binding</keyword>
<protein>
    <submittedName>
        <fullName evidence="9">Uncharacterized protein</fullName>
    </submittedName>
</protein>
<dbReference type="InterPro" id="IPR017972">
    <property type="entry name" value="Cyt_P450_CS"/>
</dbReference>
<dbReference type="AlphaFoldDB" id="A0A8X8XE37"/>
<evidence type="ECO:0000256" key="7">
    <source>
        <dbReference type="PIRSR" id="PIRSR602401-1"/>
    </source>
</evidence>
<dbReference type="PROSITE" id="PS00086">
    <property type="entry name" value="CYTOCHROME_P450"/>
    <property type="match status" value="1"/>
</dbReference>
<dbReference type="InterPro" id="IPR036396">
    <property type="entry name" value="Cyt_P450_sf"/>
</dbReference>
<reference evidence="9" key="2">
    <citation type="submission" date="2020-08" db="EMBL/GenBank/DDBJ databases">
        <title>Plant Genome Project.</title>
        <authorList>
            <person name="Zhang R.-G."/>
        </authorList>
    </citation>
    <scope>NUCLEOTIDE SEQUENCE</scope>
    <source>
        <strain evidence="9">Huo1</strain>
        <tissue evidence="9">Leaf</tissue>
    </source>
</reference>
<dbReference type="InterPro" id="IPR002401">
    <property type="entry name" value="Cyt_P450_E_grp-I"/>
</dbReference>
<dbReference type="Pfam" id="PF00067">
    <property type="entry name" value="p450"/>
    <property type="match status" value="1"/>
</dbReference>
<keyword evidence="7 8" id="KW-0349">Heme</keyword>
<organism evidence="9">
    <name type="scientific">Salvia splendens</name>
    <name type="common">Scarlet sage</name>
    <dbReference type="NCBI Taxonomy" id="180675"/>
    <lineage>
        <taxon>Eukaryota</taxon>
        <taxon>Viridiplantae</taxon>
        <taxon>Streptophyta</taxon>
        <taxon>Embryophyta</taxon>
        <taxon>Tracheophyta</taxon>
        <taxon>Spermatophyta</taxon>
        <taxon>Magnoliopsida</taxon>
        <taxon>eudicotyledons</taxon>
        <taxon>Gunneridae</taxon>
        <taxon>Pentapetalae</taxon>
        <taxon>asterids</taxon>
        <taxon>lamiids</taxon>
        <taxon>Lamiales</taxon>
        <taxon>Lamiaceae</taxon>
        <taxon>Nepetoideae</taxon>
        <taxon>Mentheae</taxon>
        <taxon>Salviinae</taxon>
        <taxon>Salvia</taxon>
        <taxon>Salvia subgen. Calosphace</taxon>
        <taxon>core Calosphace</taxon>
    </lineage>
</organism>
<dbReference type="PANTHER" id="PTHR47956">
    <property type="entry name" value="CYTOCHROME P450 71B11-RELATED"/>
    <property type="match status" value="1"/>
</dbReference>
<evidence type="ECO:0000256" key="3">
    <source>
        <dbReference type="ARBA" id="ARBA00022692"/>
    </source>
</evidence>
<comment type="caution">
    <text evidence="9">The sequence shown here is derived from an EMBL/GenBank/DDBJ whole genome shotgun (WGS) entry which is preliminary data.</text>
</comment>
<keyword evidence="6" id="KW-0472">Membrane</keyword>
<dbReference type="GO" id="GO:0020037">
    <property type="term" value="F:heme binding"/>
    <property type="evidence" value="ECO:0007669"/>
    <property type="project" value="InterPro"/>
</dbReference>
<evidence type="ECO:0000256" key="6">
    <source>
        <dbReference type="ARBA" id="ARBA00023136"/>
    </source>
</evidence>
<reference evidence="9" key="1">
    <citation type="submission" date="2018-01" db="EMBL/GenBank/DDBJ databases">
        <authorList>
            <person name="Mao J.F."/>
        </authorList>
    </citation>
    <scope>NUCLEOTIDE SEQUENCE</scope>
    <source>
        <strain evidence="9">Huo1</strain>
        <tissue evidence="9">Leaf</tissue>
    </source>
</reference>
<keyword evidence="5 8" id="KW-0560">Oxidoreductase</keyword>
<evidence type="ECO:0000313" key="10">
    <source>
        <dbReference type="Proteomes" id="UP000298416"/>
    </source>
</evidence>
<sequence length="206" mass="23070">MKIKQKFSANDLSNGGSDSSATALAWTMTLLMKKPLLMKKLQEEIRGLAGKKDMIDRQDIQKLPYLRAVVKEGLRLYPPAPLLVPRETTTKCVVNGCEIEGGSFVIINAYAIGRDPAAWENPDEFLPERYLDLQNPEVIAFGFGRRGCPGIVMAIAELELALANLVYKFNWELPGGMKEEDLDFECEPGHFMHKKNAFCLVPRIVI</sequence>
<keyword evidence="7 8" id="KW-0408">Iron</keyword>
<evidence type="ECO:0000256" key="4">
    <source>
        <dbReference type="ARBA" id="ARBA00022989"/>
    </source>
</evidence>
<dbReference type="PRINTS" id="PR00385">
    <property type="entry name" value="P450"/>
</dbReference>
<evidence type="ECO:0000256" key="1">
    <source>
        <dbReference type="ARBA" id="ARBA00004167"/>
    </source>
</evidence>
<comment type="cofactor">
    <cofactor evidence="7">
        <name>heme</name>
        <dbReference type="ChEBI" id="CHEBI:30413"/>
    </cofactor>
</comment>
<dbReference type="Gene3D" id="1.10.630.10">
    <property type="entry name" value="Cytochrome P450"/>
    <property type="match status" value="1"/>
</dbReference>
<proteinExistence type="inferred from homology"/>
<dbReference type="GO" id="GO:0016114">
    <property type="term" value="P:terpenoid biosynthetic process"/>
    <property type="evidence" value="ECO:0007669"/>
    <property type="project" value="UniProtKB-ARBA"/>
</dbReference>
<dbReference type="Proteomes" id="UP000298416">
    <property type="component" value="Unassembled WGS sequence"/>
</dbReference>
<name>A0A8X8XE37_SALSN</name>
<dbReference type="PANTHER" id="PTHR47956:SF49">
    <property type="entry name" value="CYTOCHROME P450 83B1"/>
    <property type="match status" value="1"/>
</dbReference>
<evidence type="ECO:0000256" key="5">
    <source>
        <dbReference type="ARBA" id="ARBA00023002"/>
    </source>
</evidence>
<dbReference type="SUPFAM" id="SSF48264">
    <property type="entry name" value="Cytochrome P450"/>
    <property type="match status" value="1"/>
</dbReference>
<gene>
    <name evidence="9" type="ORF">SASPL_125615</name>
</gene>
<accession>A0A8X8XE37</accession>
<dbReference type="InterPro" id="IPR001128">
    <property type="entry name" value="Cyt_P450"/>
</dbReference>